<dbReference type="GO" id="GO:0016987">
    <property type="term" value="F:sigma factor activity"/>
    <property type="evidence" value="ECO:0007669"/>
    <property type="project" value="UniProtKB-KW"/>
</dbReference>
<dbReference type="GO" id="GO:0003677">
    <property type="term" value="F:DNA binding"/>
    <property type="evidence" value="ECO:0007669"/>
    <property type="project" value="InterPro"/>
</dbReference>
<dbReference type="Proteomes" id="UP000237632">
    <property type="component" value="Unassembled WGS sequence"/>
</dbReference>
<accession>A0A132E548</accession>
<dbReference type="PANTHER" id="PTHR43133">
    <property type="entry name" value="RNA POLYMERASE ECF-TYPE SIGMA FACTO"/>
    <property type="match status" value="1"/>
</dbReference>
<proteinExistence type="inferred from homology"/>
<evidence type="ECO:0000256" key="4">
    <source>
        <dbReference type="ARBA" id="ARBA00023163"/>
    </source>
</evidence>
<evidence type="ECO:0000313" key="9">
    <source>
        <dbReference type="EMBL" id="PRH42176.1"/>
    </source>
</evidence>
<dbReference type="InterPro" id="IPR013324">
    <property type="entry name" value="RNA_pol_sigma_r3/r4-like"/>
</dbReference>
<dbReference type="InterPro" id="IPR014284">
    <property type="entry name" value="RNA_pol_sigma-70_dom"/>
</dbReference>
<dbReference type="InterPro" id="IPR013249">
    <property type="entry name" value="RNA_pol_sigma70_r4_t2"/>
</dbReference>
<dbReference type="NCBIfam" id="TIGR02937">
    <property type="entry name" value="sigma70-ECF"/>
    <property type="match status" value="1"/>
</dbReference>
<dbReference type="InterPro" id="IPR007627">
    <property type="entry name" value="RNA_pol_sigma70_r2"/>
</dbReference>
<dbReference type="RefSeq" id="WP_011882516.1">
    <property type="nucleotide sequence ID" value="NZ_CAAAFK010000005.1"/>
</dbReference>
<dbReference type="Pfam" id="PF04542">
    <property type="entry name" value="Sigma70_r2"/>
    <property type="match status" value="1"/>
</dbReference>
<dbReference type="EMBL" id="JAUJRV010000003">
    <property type="protein sequence ID" value="MDN7794520.1"/>
    <property type="molecule type" value="Genomic_DNA"/>
</dbReference>
<reference evidence="9 10" key="1">
    <citation type="submission" date="2018-03" db="EMBL/GenBank/DDBJ databases">
        <authorList>
            <person name="Nguyen K."/>
            <person name="Fouts D."/>
            <person name="Sutton G."/>
        </authorList>
    </citation>
    <scope>NUCLEOTIDE SEQUENCE [LARGE SCALE GENOMIC DNA]</scope>
    <source>
        <strain evidence="9 10">AU3578</strain>
    </source>
</reference>
<dbReference type="EMBL" id="PVHK01000083">
    <property type="protein sequence ID" value="PRH42176.1"/>
    <property type="molecule type" value="Genomic_DNA"/>
</dbReference>
<gene>
    <name evidence="9" type="ORF">C6T65_11400</name>
    <name evidence="7" type="ORF">I5589_20140</name>
    <name evidence="8" type="ORF">QZM33_06025</name>
</gene>
<evidence type="ECO:0000313" key="10">
    <source>
        <dbReference type="Proteomes" id="UP000237632"/>
    </source>
</evidence>
<dbReference type="InterPro" id="IPR039425">
    <property type="entry name" value="RNA_pol_sigma-70-like"/>
</dbReference>
<comment type="similarity">
    <text evidence="1">Belongs to the sigma-70 factor family. ECF subfamily.</text>
</comment>
<reference evidence="8" key="3">
    <citation type="submission" date="2023-07" db="EMBL/GenBank/DDBJ databases">
        <title>A collection of bacterial strains from the Burkholderia cepacia Research Laboratory and Repository.</title>
        <authorList>
            <person name="Lipuma J."/>
            <person name="Spilker T."/>
            <person name="Caverly L."/>
        </authorList>
    </citation>
    <scope>NUCLEOTIDE SEQUENCE</scope>
    <source>
        <strain evidence="8">AU44268</strain>
    </source>
</reference>
<dbReference type="Gene3D" id="1.10.10.10">
    <property type="entry name" value="Winged helix-like DNA-binding domain superfamily/Winged helix DNA-binding domain"/>
    <property type="match status" value="1"/>
</dbReference>
<evidence type="ECO:0000256" key="3">
    <source>
        <dbReference type="ARBA" id="ARBA00023082"/>
    </source>
</evidence>
<dbReference type="PANTHER" id="PTHR43133:SF63">
    <property type="entry name" value="RNA POLYMERASE SIGMA FACTOR FECI-RELATED"/>
    <property type="match status" value="1"/>
</dbReference>
<dbReference type="InterPro" id="IPR013325">
    <property type="entry name" value="RNA_pol_sigma_r2"/>
</dbReference>
<organism evidence="9 10">
    <name type="scientific">Burkholderia vietnamiensis</name>
    <dbReference type="NCBI Taxonomy" id="60552"/>
    <lineage>
        <taxon>Bacteria</taxon>
        <taxon>Pseudomonadati</taxon>
        <taxon>Pseudomonadota</taxon>
        <taxon>Betaproteobacteria</taxon>
        <taxon>Burkholderiales</taxon>
        <taxon>Burkholderiaceae</taxon>
        <taxon>Burkholderia</taxon>
        <taxon>Burkholderia cepacia complex</taxon>
    </lineage>
</organism>
<keyword evidence="4" id="KW-0804">Transcription</keyword>
<dbReference type="Proteomes" id="UP000808215">
    <property type="component" value="Unassembled WGS sequence"/>
</dbReference>
<feature type="domain" description="RNA polymerase sigma-70 region 2" evidence="5">
    <location>
        <begin position="25"/>
        <end position="84"/>
    </location>
</feature>
<evidence type="ECO:0000259" key="5">
    <source>
        <dbReference type="Pfam" id="PF04542"/>
    </source>
</evidence>
<evidence type="ECO:0000313" key="11">
    <source>
        <dbReference type="Proteomes" id="UP000808215"/>
    </source>
</evidence>
<dbReference type="InterPro" id="IPR036388">
    <property type="entry name" value="WH-like_DNA-bd_sf"/>
</dbReference>
<keyword evidence="3" id="KW-0731">Sigma factor</keyword>
<keyword evidence="11" id="KW-1185">Reference proteome</keyword>
<comment type="caution">
    <text evidence="9">The sequence shown here is derived from an EMBL/GenBank/DDBJ whole genome shotgun (WGS) entry which is preliminary data.</text>
</comment>
<dbReference type="OMA" id="DALHETW"/>
<protein>
    <submittedName>
        <fullName evidence="9">RNA polymerase sigma factor</fullName>
    </submittedName>
</protein>
<dbReference type="SUPFAM" id="SSF88946">
    <property type="entry name" value="Sigma2 domain of RNA polymerase sigma factors"/>
    <property type="match status" value="1"/>
</dbReference>
<dbReference type="Proteomes" id="UP001171620">
    <property type="component" value="Unassembled WGS sequence"/>
</dbReference>
<evidence type="ECO:0000256" key="2">
    <source>
        <dbReference type="ARBA" id="ARBA00023015"/>
    </source>
</evidence>
<dbReference type="AlphaFoldDB" id="A0A132E548"/>
<evidence type="ECO:0000313" key="8">
    <source>
        <dbReference type="EMBL" id="MDN7794520.1"/>
    </source>
</evidence>
<dbReference type="Pfam" id="PF08281">
    <property type="entry name" value="Sigma70_r4_2"/>
    <property type="match status" value="1"/>
</dbReference>
<dbReference type="Gene3D" id="1.10.1740.10">
    <property type="match status" value="1"/>
</dbReference>
<evidence type="ECO:0000259" key="6">
    <source>
        <dbReference type="Pfam" id="PF08281"/>
    </source>
</evidence>
<dbReference type="GO" id="GO:0006352">
    <property type="term" value="P:DNA-templated transcription initiation"/>
    <property type="evidence" value="ECO:0007669"/>
    <property type="project" value="InterPro"/>
</dbReference>
<keyword evidence="2" id="KW-0805">Transcription regulation</keyword>
<feature type="domain" description="RNA polymerase sigma factor 70 region 4 type 2" evidence="6">
    <location>
        <begin position="117"/>
        <end position="167"/>
    </location>
</feature>
<sequence length="188" mass="21117">MSDTSDTSDTTRGGLRKLLAARYAYLVRRLERVTGSKDGATDALHETWLRLENANVSTQVTNADAYILGMANNVAIDQHRRERRHLHDDDVETLLETPDELADPERIVAARRKVDTLKDVLLGLPPRRRAILLAARVDGLLNREIAEQFGISLRLVESELSAAMKYCLQRMQEDGDSYTGSRGGPRKF</sequence>
<evidence type="ECO:0000313" key="7">
    <source>
        <dbReference type="EMBL" id="MBJ9689386.1"/>
    </source>
</evidence>
<dbReference type="EMBL" id="JADVKH010000048">
    <property type="protein sequence ID" value="MBJ9689386.1"/>
    <property type="molecule type" value="Genomic_DNA"/>
</dbReference>
<reference evidence="7 11" key="2">
    <citation type="submission" date="2020-11" db="EMBL/GenBank/DDBJ databases">
        <title>Enhanced detection system for hospital associated transmission using whole genome sequencing surveillance.</title>
        <authorList>
            <person name="Harrison L.H."/>
            <person name="Van Tyne D."/>
            <person name="Marsh J.W."/>
            <person name="Griffith M.P."/>
            <person name="Snyder D.J."/>
            <person name="Cooper V.S."/>
            <person name="Mustapha M."/>
        </authorList>
    </citation>
    <scope>NUCLEOTIDE SEQUENCE [LARGE SCALE GENOMIC DNA]</scope>
    <source>
        <strain evidence="7 11">BC00020</strain>
    </source>
</reference>
<name>A0A132E548_BURVI</name>
<dbReference type="SUPFAM" id="SSF88659">
    <property type="entry name" value="Sigma3 and sigma4 domains of RNA polymerase sigma factors"/>
    <property type="match status" value="1"/>
</dbReference>
<evidence type="ECO:0000256" key="1">
    <source>
        <dbReference type="ARBA" id="ARBA00010641"/>
    </source>
</evidence>